<evidence type="ECO:0000313" key="2">
    <source>
        <dbReference type="Proteomes" id="UP001359485"/>
    </source>
</evidence>
<evidence type="ECO:0000313" key="1">
    <source>
        <dbReference type="EMBL" id="KAK6617943.1"/>
    </source>
</evidence>
<accession>A0ABR1AFZ3</accession>
<dbReference type="EMBL" id="JAWJWF010000050">
    <property type="protein sequence ID" value="KAK6617943.1"/>
    <property type="molecule type" value="Genomic_DNA"/>
</dbReference>
<name>A0ABR1AFZ3_POLSC</name>
<keyword evidence="2" id="KW-1185">Reference proteome</keyword>
<proteinExistence type="predicted"/>
<evidence type="ECO:0008006" key="3">
    <source>
        <dbReference type="Google" id="ProtNLM"/>
    </source>
</evidence>
<protein>
    <recommendedName>
        <fullName evidence="3">LAGLIDADG homing endonuclease</fullName>
    </recommendedName>
</protein>
<dbReference type="Proteomes" id="UP001359485">
    <property type="component" value="Unassembled WGS sequence"/>
</dbReference>
<sequence length="67" mass="7826">MDLGQSLPERGNPSLTSESIGVKEWVELISRTQKEYSLKDHEVRMKEIVLKGRVRKKFQLRRGTLNE</sequence>
<gene>
    <name evidence="1" type="ORF">RUM44_002385</name>
</gene>
<reference evidence="1 2" key="1">
    <citation type="submission" date="2023-09" db="EMBL/GenBank/DDBJ databases">
        <title>Genomes of two closely related lineages of the louse Polyplax serrata with different host specificities.</title>
        <authorList>
            <person name="Martinu J."/>
            <person name="Tarabai H."/>
            <person name="Stefka J."/>
            <person name="Hypsa V."/>
        </authorList>
    </citation>
    <scope>NUCLEOTIDE SEQUENCE [LARGE SCALE GENOMIC DNA]</scope>
    <source>
        <strain evidence="1">98ZLc_SE</strain>
    </source>
</reference>
<organism evidence="1 2">
    <name type="scientific">Polyplax serrata</name>
    <name type="common">Common mouse louse</name>
    <dbReference type="NCBI Taxonomy" id="468196"/>
    <lineage>
        <taxon>Eukaryota</taxon>
        <taxon>Metazoa</taxon>
        <taxon>Ecdysozoa</taxon>
        <taxon>Arthropoda</taxon>
        <taxon>Hexapoda</taxon>
        <taxon>Insecta</taxon>
        <taxon>Pterygota</taxon>
        <taxon>Neoptera</taxon>
        <taxon>Paraneoptera</taxon>
        <taxon>Psocodea</taxon>
        <taxon>Troctomorpha</taxon>
        <taxon>Phthiraptera</taxon>
        <taxon>Anoplura</taxon>
        <taxon>Polyplacidae</taxon>
        <taxon>Polyplax</taxon>
    </lineage>
</organism>
<comment type="caution">
    <text evidence="1">The sequence shown here is derived from an EMBL/GenBank/DDBJ whole genome shotgun (WGS) entry which is preliminary data.</text>
</comment>